<gene>
    <name evidence="1" type="ORF">ACFYKT_06400</name>
</gene>
<name>A0ABW6JZ38_9BACI</name>
<organism evidence="1 2">
    <name type="scientific">Cytobacillus mangrovibacter</name>
    <dbReference type="NCBI Taxonomy" id="3299024"/>
    <lineage>
        <taxon>Bacteria</taxon>
        <taxon>Bacillati</taxon>
        <taxon>Bacillota</taxon>
        <taxon>Bacilli</taxon>
        <taxon>Bacillales</taxon>
        <taxon>Bacillaceae</taxon>
        <taxon>Cytobacillus</taxon>
    </lineage>
</organism>
<accession>A0ABW6JZ38</accession>
<proteinExistence type="predicted"/>
<evidence type="ECO:0000313" key="1">
    <source>
        <dbReference type="EMBL" id="MFE8695978.1"/>
    </source>
</evidence>
<evidence type="ECO:0000313" key="2">
    <source>
        <dbReference type="Proteomes" id="UP001601058"/>
    </source>
</evidence>
<keyword evidence="2" id="KW-1185">Reference proteome</keyword>
<dbReference type="RefSeq" id="WP_389217113.1">
    <property type="nucleotide sequence ID" value="NZ_JBIACJ010000003.1"/>
</dbReference>
<reference evidence="1 2" key="1">
    <citation type="submission" date="2024-08" db="EMBL/GenBank/DDBJ databases">
        <title>Two novel Cytobacillus novel species.</title>
        <authorList>
            <person name="Liu G."/>
        </authorList>
    </citation>
    <scope>NUCLEOTIDE SEQUENCE [LARGE SCALE GENOMIC DNA]</scope>
    <source>
        <strain evidence="1 2">FJAT-53684</strain>
    </source>
</reference>
<dbReference type="Proteomes" id="UP001601058">
    <property type="component" value="Unassembled WGS sequence"/>
</dbReference>
<protein>
    <submittedName>
        <fullName evidence="1">Uncharacterized protein</fullName>
    </submittedName>
</protein>
<comment type="caution">
    <text evidence="1">The sequence shown here is derived from an EMBL/GenBank/DDBJ whole genome shotgun (WGS) entry which is preliminary data.</text>
</comment>
<dbReference type="EMBL" id="JBIACJ010000003">
    <property type="protein sequence ID" value="MFE8695978.1"/>
    <property type="molecule type" value="Genomic_DNA"/>
</dbReference>
<sequence>MENKEILLAITELKSSIDKRFDTLEKQFDNRLDSVSEELYKIKKYLDTVEVQQSEDTRKIINKIEKELIILNHDVKFLAEKFGIHDMKLYGIERKLNTKC</sequence>